<sequence>MVIVAISPQRQVNGASWLILTAFTNLDIASKPLKESCLPFLTNARHGKLEHGYNGTGSVTSHRSALPAHDVISGELGGFYPFSPPNVDAVVTTSSLQSRHPAAVLEVLTAILSENDIIRSLLRVRCQMAPRCRMLPDPTGRVSRDVQQINVSAVLKTFTRRPEDSMNRPLPLGEMVDDSTCRHDIHRHAIGKTKKAEERSEWAKNSIISRQQPTGDDVTNVDEIMSCRSGVDNRSPMLSLCPHPSPIRRLWVRGIRTSIIDTSNPSVEEPNHPSWLAAGPVWSANSARERFDPGHLWGPPGIRTRKPRAEGHPKKPVHHRVSEEADSRVDRETSCMFHASISARNPATRTRKSIGMACFLLILLAPAASQGHPRFVRVLVQCTAARDTLNCDFIVHQRVTTFSRCSVALATGMSP</sequence>
<dbReference type="RefSeq" id="XP_028466125.1">
    <property type="nucleotide sequence ID" value="XM_028615051.1"/>
</dbReference>
<dbReference type="AlphaFoldDB" id="A0A3N2PUZ7"/>
<feature type="region of interest" description="Disordered" evidence="1">
    <location>
        <begin position="293"/>
        <end position="325"/>
    </location>
</feature>
<keyword evidence="3" id="KW-1185">Reference proteome</keyword>
<protein>
    <submittedName>
        <fullName evidence="2">Uncharacterized protein</fullName>
    </submittedName>
</protein>
<feature type="region of interest" description="Disordered" evidence="1">
    <location>
        <begin position="190"/>
        <end position="218"/>
    </location>
</feature>
<evidence type="ECO:0000313" key="2">
    <source>
        <dbReference type="EMBL" id="ROT38319.1"/>
    </source>
</evidence>
<dbReference type="EMBL" id="ML119056">
    <property type="protein sequence ID" value="ROT38319.1"/>
    <property type="molecule type" value="Genomic_DNA"/>
</dbReference>
<evidence type="ECO:0000256" key="1">
    <source>
        <dbReference type="SAM" id="MobiDB-lite"/>
    </source>
</evidence>
<gene>
    <name evidence="2" type="ORF">SODALDRAFT_379506</name>
</gene>
<name>A0A3N2PUZ7_SODAK</name>
<dbReference type="Proteomes" id="UP000272025">
    <property type="component" value="Unassembled WGS sequence"/>
</dbReference>
<dbReference type="GeneID" id="39583528"/>
<proteinExistence type="predicted"/>
<organism evidence="2 3">
    <name type="scientific">Sodiomyces alkalinus (strain CBS 110278 / VKM F-3762 / F11)</name>
    <name type="common">Alkaliphilic filamentous fungus</name>
    <dbReference type="NCBI Taxonomy" id="1314773"/>
    <lineage>
        <taxon>Eukaryota</taxon>
        <taxon>Fungi</taxon>
        <taxon>Dikarya</taxon>
        <taxon>Ascomycota</taxon>
        <taxon>Pezizomycotina</taxon>
        <taxon>Sordariomycetes</taxon>
        <taxon>Hypocreomycetidae</taxon>
        <taxon>Glomerellales</taxon>
        <taxon>Plectosphaerellaceae</taxon>
        <taxon>Sodiomyces</taxon>
    </lineage>
</organism>
<reference evidence="2 3" key="1">
    <citation type="journal article" date="2018" name="Mol. Ecol.">
        <title>The obligate alkalophilic soda-lake fungus Sodiomyces alkalinus has shifted to a protein diet.</title>
        <authorList>
            <person name="Grum-Grzhimaylo A.A."/>
            <person name="Falkoski D.L."/>
            <person name="van den Heuvel J."/>
            <person name="Valero-Jimenez C.A."/>
            <person name="Min B."/>
            <person name="Choi I.G."/>
            <person name="Lipzen A."/>
            <person name="Daum C.G."/>
            <person name="Aanen D.K."/>
            <person name="Tsang A."/>
            <person name="Henrissat B."/>
            <person name="Bilanenko E.N."/>
            <person name="de Vries R.P."/>
            <person name="van Kan J.A.L."/>
            <person name="Grigoriev I.V."/>
            <person name="Debets A.J.M."/>
        </authorList>
    </citation>
    <scope>NUCLEOTIDE SEQUENCE [LARGE SCALE GENOMIC DNA]</scope>
    <source>
        <strain evidence="2 3">F11</strain>
    </source>
</reference>
<evidence type="ECO:0000313" key="3">
    <source>
        <dbReference type="Proteomes" id="UP000272025"/>
    </source>
</evidence>
<accession>A0A3N2PUZ7</accession>